<evidence type="ECO:0000313" key="2">
    <source>
        <dbReference type="Proteomes" id="UP000249757"/>
    </source>
</evidence>
<accession>A0A922NGP3</accession>
<organism evidence="1 2">
    <name type="scientific">Pyrenophora tritici-repentis</name>
    <dbReference type="NCBI Taxonomy" id="45151"/>
    <lineage>
        <taxon>Eukaryota</taxon>
        <taxon>Fungi</taxon>
        <taxon>Dikarya</taxon>
        <taxon>Ascomycota</taxon>
        <taxon>Pezizomycotina</taxon>
        <taxon>Dothideomycetes</taxon>
        <taxon>Pleosporomycetidae</taxon>
        <taxon>Pleosporales</taxon>
        <taxon>Pleosporineae</taxon>
        <taxon>Pleosporaceae</taxon>
        <taxon>Pyrenophora</taxon>
    </lineage>
</organism>
<dbReference type="Proteomes" id="UP000249757">
    <property type="component" value="Unassembled WGS sequence"/>
</dbReference>
<sequence length="89" mass="9883">MIFSNFSLPFLILTESANPTDLITTSLNPPNPFKNPNSNSTPLKYIHRNLFLIIILSTTTISIARNCTGNSLFRRTAISVFSPRGKGQE</sequence>
<proteinExistence type="predicted"/>
<keyword evidence="2" id="KW-1185">Reference proteome</keyword>
<name>A0A922NGP3_9PLEO</name>
<protein>
    <submittedName>
        <fullName evidence="1">Uncharacterized protein</fullName>
    </submittedName>
</protein>
<dbReference type="EMBL" id="NRDI02000006">
    <property type="protein sequence ID" value="KAI1515601.1"/>
    <property type="molecule type" value="Genomic_DNA"/>
</dbReference>
<evidence type="ECO:0000313" key="1">
    <source>
        <dbReference type="EMBL" id="KAI1515601.1"/>
    </source>
</evidence>
<reference evidence="2" key="1">
    <citation type="journal article" date="2022" name="Microb. Genom.">
        <title>A global pangenome for the wheat fungal pathogen Pyrenophora tritici-repentis and prediction of effector protein structural homology.</title>
        <authorList>
            <person name="Moolhuijzen P.M."/>
            <person name="See P.T."/>
            <person name="Shi G."/>
            <person name="Powell H.R."/>
            <person name="Cockram J."/>
            <person name="Jorgensen L.N."/>
            <person name="Benslimane H."/>
            <person name="Strelkov S.E."/>
            <person name="Turner J."/>
            <person name="Liu Z."/>
            <person name="Moffat C.S."/>
        </authorList>
    </citation>
    <scope>NUCLEOTIDE SEQUENCE [LARGE SCALE GENOMIC DNA]</scope>
</reference>
<comment type="caution">
    <text evidence="1">The sequence shown here is derived from an EMBL/GenBank/DDBJ whole genome shotgun (WGS) entry which is preliminary data.</text>
</comment>
<dbReference type="AlphaFoldDB" id="A0A922NGP3"/>
<gene>
    <name evidence="1" type="ORF">Ptr86124_005602</name>
</gene>